<organism evidence="2 3">
    <name type="scientific">Grifola frondosa</name>
    <name type="common">Maitake</name>
    <name type="synonym">Polyporus frondosus</name>
    <dbReference type="NCBI Taxonomy" id="5627"/>
    <lineage>
        <taxon>Eukaryota</taxon>
        <taxon>Fungi</taxon>
        <taxon>Dikarya</taxon>
        <taxon>Basidiomycota</taxon>
        <taxon>Agaricomycotina</taxon>
        <taxon>Agaricomycetes</taxon>
        <taxon>Polyporales</taxon>
        <taxon>Grifolaceae</taxon>
        <taxon>Grifola</taxon>
    </lineage>
</organism>
<evidence type="ECO:0000313" key="2">
    <source>
        <dbReference type="EMBL" id="OBZ76101.1"/>
    </source>
</evidence>
<feature type="region of interest" description="Disordered" evidence="1">
    <location>
        <begin position="444"/>
        <end position="463"/>
    </location>
</feature>
<feature type="compositionally biased region" description="Polar residues" evidence="1">
    <location>
        <begin position="152"/>
        <end position="161"/>
    </location>
</feature>
<feature type="region of interest" description="Disordered" evidence="1">
    <location>
        <begin position="726"/>
        <end position="751"/>
    </location>
</feature>
<keyword evidence="3" id="KW-1185">Reference proteome</keyword>
<feature type="compositionally biased region" description="Basic and acidic residues" evidence="1">
    <location>
        <begin position="239"/>
        <end position="263"/>
    </location>
</feature>
<evidence type="ECO:0000313" key="3">
    <source>
        <dbReference type="Proteomes" id="UP000092993"/>
    </source>
</evidence>
<gene>
    <name evidence="2" type="ORF">A0H81_03912</name>
</gene>
<feature type="region of interest" description="Disordered" evidence="1">
    <location>
        <begin position="219"/>
        <end position="271"/>
    </location>
</feature>
<evidence type="ECO:0000256" key="1">
    <source>
        <dbReference type="SAM" id="MobiDB-lite"/>
    </source>
</evidence>
<dbReference type="OrthoDB" id="2804721at2759"/>
<name>A0A1C7MGQ5_GRIFR</name>
<feature type="region of interest" description="Disordered" evidence="1">
    <location>
        <begin position="821"/>
        <end position="851"/>
    </location>
</feature>
<reference evidence="2 3" key="1">
    <citation type="submission" date="2016-03" db="EMBL/GenBank/DDBJ databases">
        <title>Whole genome sequencing of Grifola frondosa 9006-11.</title>
        <authorList>
            <person name="Min B."/>
            <person name="Park H."/>
            <person name="Kim J.-G."/>
            <person name="Cho H."/>
            <person name="Oh Y.-L."/>
            <person name="Kong W.-S."/>
            <person name="Choi I.-G."/>
        </authorList>
    </citation>
    <scope>NUCLEOTIDE SEQUENCE [LARGE SCALE GENOMIC DNA]</scope>
    <source>
        <strain evidence="2 3">9006-11</strain>
    </source>
</reference>
<feature type="region of interest" description="Disordered" evidence="1">
    <location>
        <begin position="13"/>
        <end position="38"/>
    </location>
</feature>
<dbReference type="Proteomes" id="UP000092993">
    <property type="component" value="Unassembled WGS sequence"/>
</dbReference>
<sequence length="1092" mass="116070">MFSRVFSRPLFLKRPSSDSSTKPHTSTASSRDVSPERPILSNVLQQSPRVLCLENHVRKTSVAGTISSVHSSSNTNDENEAPAGLVQATIGAKDSLKLQPATSGIFVRDVDVDPEAIGDDLMSNATSSSMLVSPSETATKPWESDTDEEEFQTPSLGVTTENTEHADNYDQEETNSLQELEDVPIPFQKIPSSDGESPAPCATKSVAEVPKDPLQAPHIMIAPPLPAEPSQFIGPFKPPRTEDEGKSGSDEKHIEDQEERPPLDIDVLDEQQHVIDVRQEVNYEHMLAPTEEQKPASSLSFSSFGSSFAASQGESAPLKASPSFVSSIVSSDSQILPDREPSSAISRNSFHSLSVTSDSEGPESSLRSPSLILPPSQSLAVSLEGDRTNIHIGETAIEPAGIPLPSTYAEATNLAHRFPEISDQILQLPLYPADKGPVIPMHTFASPQSRKPRSGANATQDGDQLSGVLNISKEPSTILPTPNLSPAPSIQALGVVHTAERPNWALAPDEPVTSPQRRSHKERCAARTGASIRRGDGGAPSMMAPSISTSDMTSTGSIAGGSVSKHVGSNILTSKQKSPTPDAKVMNTIIKDAQSGDAIPNASPVMPLRAGPSRGGHGPRWKLNPRAPSFHAPRRAQSQLNIRSAAVPSASALFTLTQAAPLCAPAPQVAFPQVVPQQFALLQDLPQQFSLVPQQSGLSQVDHQRCAPPQIPQQFAPQIAFPDALPQASAPHSTARAPRPQAAPQTTFSQVASRIVSRHPLSQVISQQSASKVIPQVALPQVASQQPAASQVPHAPTAPTESALLELMPRAQVHPIHQLPFVPPQVVPQPPKVPPPPLPKGPPPQTAPAPAAEVLSKVSSQVPTLPDINALMELVRKAGITVQEQSPSSESTARNTLVDNAPRKDMKSDSLSALAWYVDDQGTLRRRLSPVEIPAATSPYTSSSSAVTPNFNFAGGPAVGHAHRPQQFRDGVSPGFVKDMNVQTQVQSGAPLYETGPIRAGAPRAQQVGPFPRSATQISLPPSHTGKQGFPPPPQKKADLFDPTGVIPEERIRLPSAPAVTGKASFNGASVERVVPEFDRIVYDKCGWTTLG</sequence>
<accession>A0A1C7MGQ5</accession>
<comment type="caution">
    <text evidence="2">The sequence shown here is derived from an EMBL/GenBank/DDBJ whole genome shotgun (WGS) entry which is preliminary data.</text>
</comment>
<feature type="compositionally biased region" description="Low complexity" evidence="1">
    <location>
        <begin position="734"/>
        <end position="747"/>
    </location>
</feature>
<protein>
    <submittedName>
        <fullName evidence="2">Uncharacterized protein</fullName>
    </submittedName>
</protein>
<feature type="compositionally biased region" description="Polar residues" evidence="1">
    <location>
        <begin position="124"/>
        <end position="138"/>
    </location>
</feature>
<feature type="region of interest" description="Disordered" evidence="1">
    <location>
        <begin position="124"/>
        <end position="175"/>
    </location>
</feature>
<dbReference type="AlphaFoldDB" id="A0A1C7MGQ5"/>
<dbReference type="EMBL" id="LUGG01000003">
    <property type="protein sequence ID" value="OBZ76101.1"/>
    <property type="molecule type" value="Genomic_DNA"/>
</dbReference>
<proteinExistence type="predicted"/>
<feature type="region of interest" description="Disordered" evidence="1">
    <location>
        <begin position="505"/>
        <end position="562"/>
    </location>
</feature>
<feature type="region of interest" description="Disordered" evidence="1">
    <location>
        <begin position="594"/>
        <end position="635"/>
    </location>
</feature>
<feature type="compositionally biased region" description="Pro residues" evidence="1">
    <location>
        <begin position="821"/>
        <end position="847"/>
    </location>
</feature>
<feature type="compositionally biased region" description="Polar residues" evidence="1">
    <location>
        <begin position="546"/>
        <end position="557"/>
    </location>
</feature>
<feature type="compositionally biased region" description="Polar residues" evidence="1">
    <location>
        <begin position="17"/>
        <end position="32"/>
    </location>
</feature>